<keyword evidence="6" id="KW-1185">Reference proteome</keyword>
<gene>
    <name evidence="5" type="ORF">CSHISOI_10583</name>
</gene>
<evidence type="ECO:0000256" key="2">
    <source>
        <dbReference type="ARBA" id="ARBA00022857"/>
    </source>
</evidence>
<feature type="compositionally biased region" description="Basic and acidic residues" evidence="4">
    <location>
        <begin position="1"/>
        <end position="10"/>
    </location>
</feature>
<dbReference type="Pfam" id="PF00106">
    <property type="entry name" value="adh_short"/>
    <property type="match status" value="1"/>
</dbReference>
<keyword evidence="2" id="KW-0521">NADP</keyword>
<evidence type="ECO:0000256" key="4">
    <source>
        <dbReference type="SAM" id="MobiDB-lite"/>
    </source>
</evidence>
<proteinExistence type="inferred from homology"/>
<dbReference type="PRINTS" id="PR00081">
    <property type="entry name" value="GDHRDH"/>
</dbReference>
<dbReference type="PANTHER" id="PTHR24320">
    <property type="entry name" value="RETINOL DEHYDROGENASE"/>
    <property type="match status" value="1"/>
</dbReference>
<dbReference type="InterPro" id="IPR002347">
    <property type="entry name" value="SDR_fam"/>
</dbReference>
<protein>
    <submittedName>
        <fullName evidence="5">Putative oxidoreductase</fullName>
    </submittedName>
</protein>
<organism evidence="5 6">
    <name type="scientific">Colletotrichum shisoi</name>
    <dbReference type="NCBI Taxonomy" id="2078593"/>
    <lineage>
        <taxon>Eukaryota</taxon>
        <taxon>Fungi</taxon>
        <taxon>Dikarya</taxon>
        <taxon>Ascomycota</taxon>
        <taxon>Pezizomycotina</taxon>
        <taxon>Sordariomycetes</taxon>
        <taxon>Hypocreomycetidae</taxon>
        <taxon>Glomerellales</taxon>
        <taxon>Glomerellaceae</taxon>
        <taxon>Colletotrichum</taxon>
        <taxon>Colletotrichum destructivum species complex</taxon>
    </lineage>
</organism>
<dbReference type="InterPro" id="IPR036291">
    <property type="entry name" value="NAD(P)-bd_dom_sf"/>
</dbReference>
<dbReference type="Proteomes" id="UP000326340">
    <property type="component" value="Unassembled WGS sequence"/>
</dbReference>
<evidence type="ECO:0000256" key="3">
    <source>
        <dbReference type="ARBA" id="ARBA00023002"/>
    </source>
</evidence>
<dbReference type="AlphaFoldDB" id="A0A5Q4BCS2"/>
<keyword evidence="3" id="KW-0560">Oxidoreductase</keyword>
<dbReference type="EMBL" id="PUHP01002104">
    <property type="protein sequence ID" value="TQN64720.1"/>
    <property type="molecule type" value="Genomic_DNA"/>
</dbReference>
<evidence type="ECO:0000313" key="5">
    <source>
        <dbReference type="EMBL" id="TQN64720.1"/>
    </source>
</evidence>
<comment type="caution">
    <text evidence="5">The sequence shown here is derived from an EMBL/GenBank/DDBJ whole genome shotgun (WGS) entry which is preliminary data.</text>
</comment>
<dbReference type="SUPFAM" id="SSF51735">
    <property type="entry name" value="NAD(P)-binding Rossmann-fold domains"/>
    <property type="match status" value="1"/>
</dbReference>
<dbReference type="Gene3D" id="3.40.50.720">
    <property type="entry name" value="NAD(P)-binding Rossmann-like Domain"/>
    <property type="match status" value="1"/>
</dbReference>
<dbReference type="GO" id="GO:0016491">
    <property type="term" value="F:oxidoreductase activity"/>
    <property type="evidence" value="ECO:0007669"/>
    <property type="project" value="UniProtKB-KW"/>
</dbReference>
<feature type="region of interest" description="Disordered" evidence="4">
    <location>
        <begin position="1"/>
        <end position="48"/>
    </location>
</feature>
<evidence type="ECO:0000313" key="6">
    <source>
        <dbReference type="Proteomes" id="UP000326340"/>
    </source>
</evidence>
<name>A0A5Q4BCS2_9PEZI</name>
<accession>A0A5Q4BCS2</accession>
<comment type="similarity">
    <text evidence="1">Belongs to the short-chain dehydrogenases/reductases (SDR) family.</text>
</comment>
<dbReference type="OrthoDB" id="191139at2759"/>
<evidence type="ECO:0000256" key="1">
    <source>
        <dbReference type="ARBA" id="ARBA00006484"/>
    </source>
</evidence>
<dbReference type="PANTHER" id="PTHR24320:SF282">
    <property type="entry name" value="WW DOMAIN-CONTAINING OXIDOREDUCTASE"/>
    <property type="match status" value="1"/>
</dbReference>
<sequence length="236" mass="25042">MSFSPEKDIPDLSGKVIIVTGGSSGLGKESDRSAGRRRHPGDPRLPAAVPSAEDKIKFLALDLGSFASIQRAAATFLASSDRLDILMNNAGRLASAAGLAPDGYETQFGSNYMGPSLFTKLLLPLFKQAPKGGILLDQVKTPMGDVSGVARDGQSKLADYYHTRILSRLYPTVPTIKFVGIHPGVVNTGIFDDLISRRPWLSGVAGVIASVFLTDVRTGVTTQLWASGEHGKQGDC</sequence>
<reference evidence="5 6" key="1">
    <citation type="journal article" date="2019" name="Sci. Rep.">
        <title>Colletotrichum shisoi sp. nov., an anthracnose pathogen of Perilla frutescens in Japan: molecular phylogenetic, morphological and genomic evidence.</title>
        <authorList>
            <person name="Gan P."/>
            <person name="Tsushima A."/>
            <person name="Hiroyama R."/>
            <person name="Narusaka M."/>
            <person name="Takano Y."/>
            <person name="Narusaka Y."/>
            <person name="Kawaradani M."/>
            <person name="Damm U."/>
            <person name="Shirasu K."/>
        </authorList>
    </citation>
    <scope>NUCLEOTIDE SEQUENCE [LARGE SCALE GENOMIC DNA]</scope>
    <source>
        <strain evidence="5 6">PG-2018a</strain>
    </source>
</reference>